<gene>
    <name evidence="1" type="ORF">GCM10023258_15250</name>
</gene>
<keyword evidence="2" id="KW-1185">Reference proteome</keyword>
<comment type="caution">
    <text evidence="1">The sequence shown here is derived from an EMBL/GenBank/DDBJ whole genome shotgun (WGS) entry which is preliminary data.</text>
</comment>
<reference evidence="2" key="1">
    <citation type="journal article" date="2019" name="Int. J. Syst. Evol. Microbiol.">
        <title>The Global Catalogue of Microorganisms (GCM) 10K type strain sequencing project: providing services to taxonomists for standard genome sequencing and annotation.</title>
        <authorList>
            <consortium name="The Broad Institute Genomics Platform"/>
            <consortium name="The Broad Institute Genome Sequencing Center for Infectious Disease"/>
            <person name="Wu L."/>
            <person name="Ma J."/>
        </authorList>
    </citation>
    <scope>NUCLEOTIDE SEQUENCE [LARGE SCALE GENOMIC DNA]</scope>
    <source>
        <strain evidence="2">JCM 17687</strain>
    </source>
</reference>
<dbReference type="EMBL" id="BAABIW010000010">
    <property type="protein sequence ID" value="GAA5023695.1"/>
    <property type="molecule type" value="Genomic_DNA"/>
</dbReference>
<organism evidence="1 2">
    <name type="scientific">Terrabacter aeriphilus</name>
    <dbReference type="NCBI Taxonomy" id="515662"/>
    <lineage>
        <taxon>Bacteria</taxon>
        <taxon>Bacillati</taxon>
        <taxon>Actinomycetota</taxon>
        <taxon>Actinomycetes</taxon>
        <taxon>Micrococcales</taxon>
        <taxon>Intrasporangiaceae</taxon>
        <taxon>Terrabacter</taxon>
    </lineage>
</organism>
<dbReference type="Proteomes" id="UP001500427">
    <property type="component" value="Unassembled WGS sequence"/>
</dbReference>
<name>A0ABP9J837_9MICO</name>
<accession>A0ABP9J837</accession>
<proteinExistence type="predicted"/>
<sequence>MTIVLPTFAMARTSPSPTAGVAADGTALTIEELDGAGAGGWTAEAVGAASTAMPRTTEPRPAVVTCQILRIAPTPS</sequence>
<evidence type="ECO:0000313" key="2">
    <source>
        <dbReference type="Proteomes" id="UP001500427"/>
    </source>
</evidence>
<protein>
    <submittedName>
        <fullName evidence="1">Uncharacterized protein</fullName>
    </submittedName>
</protein>
<evidence type="ECO:0000313" key="1">
    <source>
        <dbReference type="EMBL" id="GAA5023695.1"/>
    </source>
</evidence>